<comment type="cofactor">
    <cofactor evidence="2">
        <name>Zn(2+)</name>
        <dbReference type="ChEBI" id="CHEBI:29105"/>
    </cofactor>
</comment>
<sequence length="625" mass="70763">MMEIFEQGNAQIADNNTLDLATTLQDTFGHAQFRPLQQEIIQCLLKGNDTLVIMPTGGGKSLCFQLPALHLPHTTLVISPLIALMQNQVDALQASGIAATCINSSLEPAEASERERAAIRGDYKLVYLSPERLMSSAGYRLLTKMPVNLIAIDEAHCISEWGHDFRPEYRMLGDLRIQHPDRFAKTPIVALTATATPRVAEDIQRQLHLINPQIFHTSFERPNLRYEIRPKHEMMKQVLEYLEQNQDHEGIIYCQSRARCEQIAEQLQRRGISALPYHAGLENNVRKQNQHDFIYGSARIIVATIAFGMGIDKPDVRFVFHADLPRHIEGYYQETGRAGRDGMIADCILFYSAADRTKVEYFIEQKEDPEQRDHAYWQLNKMIRYAHTTDCRCIPLLDYFGEEHSGDCGHCDNCLNPPKLIEATEDARKLLSAIARTDQRYGLSHIIDILRGSNAQKIIDRNHHNLSVHGIGRDKPKSHWLNVAETLLRDGHLGMTIDEFRTTHLTESSPSILRGELPITVAISRAISTREDITVKRTANEPTRPVDASLFQALRELRKQLAQEKGVPPYVIFGDISLKHMAADYPINDFAFLQIPGVGQTKLQRYGEAFMDIIKQFAPQAASCD</sequence>
<evidence type="ECO:0000256" key="4">
    <source>
        <dbReference type="ARBA" id="ARBA00022723"/>
    </source>
</evidence>
<evidence type="ECO:0000256" key="13">
    <source>
        <dbReference type="ARBA" id="ARBA00023204"/>
    </source>
</evidence>
<dbReference type="GO" id="GO:0030894">
    <property type="term" value="C:replisome"/>
    <property type="evidence" value="ECO:0007669"/>
    <property type="project" value="TreeGrafter"/>
</dbReference>
<comment type="catalytic activity">
    <reaction evidence="15">
        <text>Couples ATP hydrolysis with the unwinding of duplex DNA by translocating in the 3'-5' direction.</text>
        <dbReference type="EC" id="5.6.2.4"/>
    </reaction>
</comment>
<keyword evidence="12" id="KW-0233">DNA recombination</keyword>
<dbReference type="AlphaFoldDB" id="A0A517YTT2"/>
<feature type="domain" description="HRDC" evidence="17">
    <location>
        <begin position="544"/>
        <end position="624"/>
    </location>
</feature>
<dbReference type="InterPro" id="IPR010997">
    <property type="entry name" value="HRDC-like_sf"/>
</dbReference>
<dbReference type="InterPro" id="IPR044876">
    <property type="entry name" value="HRDC_dom_sf"/>
</dbReference>
<dbReference type="EC" id="5.6.2.4" evidence="16"/>
<name>A0A517YTT2_9BACT</name>
<keyword evidence="13" id="KW-0234">DNA repair</keyword>
<dbReference type="SMART" id="SM00487">
    <property type="entry name" value="DEXDc"/>
    <property type="match status" value="1"/>
</dbReference>
<evidence type="ECO:0000256" key="3">
    <source>
        <dbReference type="ARBA" id="ARBA00005446"/>
    </source>
</evidence>
<evidence type="ECO:0000259" key="17">
    <source>
        <dbReference type="PROSITE" id="PS50967"/>
    </source>
</evidence>
<protein>
    <recommendedName>
        <fullName evidence="16">DNA helicase RecQ</fullName>
        <ecNumber evidence="16">5.6.2.4</ecNumber>
    </recommendedName>
</protein>
<keyword evidence="11" id="KW-0238">DNA-binding</keyword>
<evidence type="ECO:0000256" key="7">
    <source>
        <dbReference type="ARBA" id="ARBA00022801"/>
    </source>
</evidence>
<dbReference type="GO" id="GO:0005524">
    <property type="term" value="F:ATP binding"/>
    <property type="evidence" value="ECO:0007669"/>
    <property type="project" value="UniProtKB-KW"/>
</dbReference>
<evidence type="ECO:0000313" key="21">
    <source>
        <dbReference type="Proteomes" id="UP000317369"/>
    </source>
</evidence>
<dbReference type="InterPro" id="IPR006293">
    <property type="entry name" value="DNA_helicase_ATP-dep_RecQ_bac"/>
</dbReference>
<dbReference type="Pfam" id="PF16124">
    <property type="entry name" value="RecQ_Zn_bind"/>
    <property type="match status" value="1"/>
</dbReference>
<evidence type="ECO:0000256" key="5">
    <source>
        <dbReference type="ARBA" id="ARBA00022741"/>
    </source>
</evidence>
<dbReference type="GO" id="GO:0009378">
    <property type="term" value="F:four-way junction helicase activity"/>
    <property type="evidence" value="ECO:0007669"/>
    <property type="project" value="TreeGrafter"/>
</dbReference>
<dbReference type="GO" id="GO:0043138">
    <property type="term" value="F:3'-5' DNA helicase activity"/>
    <property type="evidence" value="ECO:0007669"/>
    <property type="project" value="UniProtKB-EC"/>
</dbReference>
<dbReference type="GO" id="GO:0046872">
    <property type="term" value="F:metal ion binding"/>
    <property type="evidence" value="ECO:0007669"/>
    <property type="project" value="UniProtKB-KW"/>
</dbReference>
<dbReference type="FunFam" id="1.10.150.80:FF:000002">
    <property type="entry name" value="ATP-dependent DNA helicase RecQ"/>
    <property type="match status" value="1"/>
</dbReference>
<dbReference type="PROSITE" id="PS51194">
    <property type="entry name" value="HELICASE_CTER"/>
    <property type="match status" value="1"/>
</dbReference>
<keyword evidence="9" id="KW-0862">Zinc</keyword>
<dbReference type="SUPFAM" id="SSF52540">
    <property type="entry name" value="P-loop containing nucleoside triphosphate hydrolases"/>
    <property type="match status" value="2"/>
</dbReference>
<dbReference type="CDD" id="cd17920">
    <property type="entry name" value="DEXHc_RecQ"/>
    <property type="match status" value="1"/>
</dbReference>
<dbReference type="PANTHER" id="PTHR13710:SF105">
    <property type="entry name" value="ATP-DEPENDENT DNA HELICASE Q1"/>
    <property type="match status" value="1"/>
</dbReference>
<comment type="cofactor">
    <cofactor evidence="1">
        <name>Mg(2+)</name>
        <dbReference type="ChEBI" id="CHEBI:18420"/>
    </cofactor>
</comment>
<dbReference type="Pfam" id="PF00271">
    <property type="entry name" value="Helicase_C"/>
    <property type="match status" value="1"/>
</dbReference>
<dbReference type="GO" id="GO:0009432">
    <property type="term" value="P:SOS response"/>
    <property type="evidence" value="ECO:0007669"/>
    <property type="project" value="UniProtKB-UniRule"/>
</dbReference>
<dbReference type="RefSeq" id="WP_200761699.1">
    <property type="nucleotide sequence ID" value="NZ_CP036425.1"/>
</dbReference>
<dbReference type="InterPro" id="IPR032284">
    <property type="entry name" value="RecQ_Zn-bd"/>
</dbReference>
<dbReference type="Gene3D" id="1.10.10.10">
    <property type="entry name" value="Winged helix-like DNA-binding domain superfamily/Winged helix DNA-binding domain"/>
    <property type="match status" value="1"/>
</dbReference>
<keyword evidence="5" id="KW-0547">Nucleotide-binding</keyword>
<reference evidence="20 21" key="1">
    <citation type="submission" date="2019-02" db="EMBL/GenBank/DDBJ databases">
        <title>Deep-cultivation of Planctomycetes and their phenomic and genomic characterization uncovers novel biology.</title>
        <authorList>
            <person name="Wiegand S."/>
            <person name="Jogler M."/>
            <person name="Boedeker C."/>
            <person name="Pinto D."/>
            <person name="Vollmers J."/>
            <person name="Rivas-Marin E."/>
            <person name="Kohn T."/>
            <person name="Peeters S.H."/>
            <person name="Heuer A."/>
            <person name="Rast P."/>
            <person name="Oberbeckmann S."/>
            <person name="Bunk B."/>
            <person name="Jeske O."/>
            <person name="Meyerdierks A."/>
            <person name="Storesund J.E."/>
            <person name="Kallscheuer N."/>
            <person name="Luecker S."/>
            <person name="Lage O.M."/>
            <person name="Pohl T."/>
            <person name="Merkel B.J."/>
            <person name="Hornburger P."/>
            <person name="Mueller R.-W."/>
            <person name="Bruemmer F."/>
            <person name="Labrenz M."/>
            <person name="Spormann A.M."/>
            <person name="Op den Camp H."/>
            <person name="Overmann J."/>
            <person name="Amann R."/>
            <person name="Jetten M.S.M."/>
            <person name="Mascher T."/>
            <person name="Medema M.H."/>
            <person name="Devos D.P."/>
            <person name="Kaster A.-K."/>
            <person name="Ovreas L."/>
            <person name="Rohde M."/>
            <person name="Galperin M.Y."/>
            <person name="Jogler C."/>
        </authorList>
    </citation>
    <scope>NUCLEOTIDE SEQUENCE [LARGE SCALE GENOMIC DNA]</scope>
    <source>
        <strain evidence="20 21">KS4</strain>
    </source>
</reference>
<evidence type="ECO:0000256" key="11">
    <source>
        <dbReference type="ARBA" id="ARBA00023125"/>
    </source>
</evidence>
<gene>
    <name evidence="20" type="primary">recQ</name>
    <name evidence="20" type="ORF">KS4_16910</name>
</gene>
<dbReference type="InterPro" id="IPR036388">
    <property type="entry name" value="WH-like_DNA-bd_sf"/>
</dbReference>
<dbReference type="InterPro" id="IPR011545">
    <property type="entry name" value="DEAD/DEAH_box_helicase_dom"/>
</dbReference>
<evidence type="ECO:0000256" key="10">
    <source>
        <dbReference type="ARBA" id="ARBA00022840"/>
    </source>
</evidence>
<dbReference type="Pfam" id="PF00570">
    <property type="entry name" value="HRDC"/>
    <property type="match status" value="1"/>
</dbReference>
<dbReference type="GO" id="GO:0005737">
    <property type="term" value="C:cytoplasm"/>
    <property type="evidence" value="ECO:0007669"/>
    <property type="project" value="TreeGrafter"/>
</dbReference>
<evidence type="ECO:0000256" key="14">
    <source>
        <dbReference type="ARBA" id="ARBA00023235"/>
    </source>
</evidence>
<dbReference type="PROSITE" id="PS51192">
    <property type="entry name" value="HELICASE_ATP_BIND_1"/>
    <property type="match status" value="1"/>
</dbReference>
<feature type="domain" description="Helicase C-terminal" evidence="19">
    <location>
        <begin position="234"/>
        <end position="383"/>
    </location>
</feature>
<dbReference type="GO" id="GO:0006260">
    <property type="term" value="P:DNA replication"/>
    <property type="evidence" value="ECO:0007669"/>
    <property type="project" value="InterPro"/>
</dbReference>
<keyword evidence="8 20" id="KW-0347">Helicase</keyword>
<evidence type="ECO:0000313" key="20">
    <source>
        <dbReference type="EMBL" id="QDU33636.1"/>
    </source>
</evidence>
<evidence type="ECO:0000256" key="8">
    <source>
        <dbReference type="ARBA" id="ARBA00022806"/>
    </source>
</evidence>
<keyword evidence="6" id="KW-0227">DNA damage</keyword>
<dbReference type="EMBL" id="CP036425">
    <property type="protein sequence ID" value="QDU33636.1"/>
    <property type="molecule type" value="Genomic_DNA"/>
</dbReference>
<dbReference type="SUPFAM" id="SSF47819">
    <property type="entry name" value="HRDC-like"/>
    <property type="match status" value="1"/>
</dbReference>
<dbReference type="GO" id="GO:0043590">
    <property type="term" value="C:bacterial nucleoid"/>
    <property type="evidence" value="ECO:0007669"/>
    <property type="project" value="TreeGrafter"/>
</dbReference>
<dbReference type="FunFam" id="3.40.50.300:FF:000296">
    <property type="entry name" value="ATP-dependent DNA helicase RecQ"/>
    <property type="match status" value="1"/>
</dbReference>
<dbReference type="SMART" id="SM00341">
    <property type="entry name" value="HRDC"/>
    <property type="match status" value="1"/>
</dbReference>
<evidence type="ECO:0000256" key="6">
    <source>
        <dbReference type="ARBA" id="ARBA00022763"/>
    </source>
</evidence>
<keyword evidence="4" id="KW-0479">Metal-binding</keyword>
<evidence type="ECO:0000256" key="15">
    <source>
        <dbReference type="ARBA" id="ARBA00034617"/>
    </source>
</evidence>
<evidence type="ECO:0000256" key="16">
    <source>
        <dbReference type="NCBIfam" id="TIGR01389"/>
    </source>
</evidence>
<dbReference type="InterPro" id="IPR018982">
    <property type="entry name" value="RQC_domain"/>
</dbReference>
<evidence type="ECO:0000256" key="12">
    <source>
        <dbReference type="ARBA" id="ARBA00023172"/>
    </source>
</evidence>
<dbReference type="CDD" id="cd18794">
    <property type="entry name" value="SF2_C_RecQ"/>
    <property type="match status" value="1"/>
</dbReference>
<evidence type="ECO:0000259" key="18">
    <source>
        <dbReference type="PROSITE" id="PS51192"/>
    </source>
</evidence>
<evidence type="ECO:0000256" key="9">
    <source>
        <dbReference type="ARBA" id="ARBA00022833"/>
    </source>
</evidence>
<keyword evidence="10" id="KW-0067">ATP-binding</keyword>
<dbReference type="PROSITE" id="PS50967">
    <property type="entry name" value="HRDC"/>
    <property type="match status" value="1"/>
</dbReference>
<keyword evidence="14" id="KW-0413">Isomerase</keyword>
<dbReference type="InterPro" id="IPR027417">
    <property type="entry name" value="P-loop_NTPase"/>
</dbReference>
<dbReference type="PANTHER" id="PTHR13710">
    <property type="entry name" value="DNA HELICASE RECQ FAMILY MEMBER"/>
    <property type="match status" value="1"/>
</dbReference>
<evidence type="ECO:0000259" key="19">
    <source>
        <dbReference type="PROSITE" id="PS51194"/>
    </source>
</evidence>
<dbReference type="InterPro" id="IPR014001">
    <property type="entry name" value="Helicase_ATP-bd"/>
</dbReference>
<dbReference type="GO" id="GO:0003677">
    <property type="term" value="F:DNA binding"/>
    <property type="evidence" value="ECO:0007669"/>
    <property type="project" value="UniProtKB-KW"/>
</dbReference>
<organism evidence="20 21">
    <name type="scientific">Poriferisphaera corsica</name>
    <dbReference type="NCBI Taxonomy" id="2528020"/>
    <lineage>
        <taxon>Bacteria</taxon>
        <taxon>Pseudomonadati</taxon>
        <taxon>Planctomycetota</taxon>
        <taxon>Phycisphaerae</taxon>
        <taxon>Phycisphaerales</taxon>
        <taxon>Phycisphaeraceae</taxon>
        <taxon>Poriferisphaera</taxon>
    </lineage>
</organism>
<feature type="domain" description="Helicase ATP-binding" evidence="18">
    <location>
        <begin position="41"/>
        <end position="213"/>
    </location>
</feature>
<proteinExistence type="inferred from homology"/>
<accession>A0A517YTT2</accession>
<dbReference type="Pfam" id="PF00270">
    <property type="entry name" value="DEAD"/>
    <property type="match status" value="1"/>
</dbReference>
<dbReference type="GO" id="GO:0006310">
    <property type="term" value="P:DNA recombination"/>
    <property type="evidence" value="ECO:0007669"/>
    <property type="project" value="UniProtKB-UniRule"/>
</dbReference>
<comment type="similarity">
    <text evidence="3">Belongs to the helicase family. RecQ subfamily.</text>
</comment>
<dbReference type="InterPro" id="IPR002121">
    <property type="entry name" value="HRDC_dom"/>
</dbReference>
<dbReference type="SMART" id="SM00490">
    <property type="entry name" value="HELICc"/>
    <property type="match status" value="1"/>
</dbReference>
<dbReference type="FunFam" id="3.40.50.300:FF:000156">
    <property type="entry name" value="ATP-dependent DNA helicase recQ"/>
    <property type="match status" value="1"/>
</dbReference>
<keyword evidence="21" id="KW-1185">Reference proteome</keyword>
<dbReference type="NCBIfam" id="TIGR01389">
    <property type="entry name" value="recQ"/>
    <property type="match status" value="1"/>
</dbReference>
<dbReference type="Proteomes" id="UP000317369">
    <property type="component" value="Chromosome"/>
</dbReference>
<dbReference type="Gene3D" id="1.10.150.80">
    <property type="entry name" value="HRDC domain"/>
    <property type="match status" value="1"/>
</dbReference>
<dbReference type="InterPro" id="IPR001650">
    <property type="entry name" value="Helicase_C-like"/>
</dbReference>
<dbReference type="SMART" id="SM00956">
    <property type="entry name" value="RQC"/>
    <property type="match status" value="1"/>
</dbReference>
<keyword evidence="7 20" id="KW-0378">Hydrolase</keyword>
<dbReference type="GO" id="GO:0016787">
    <property type="term" value="F:hydrolase activity"/>
    <property type="evidence" value="ECO:0007669"/>
    <property type="project" value="UniProtKB-KW"/>
</dbReference>
<dbReference type="Gene3D" id="3.40.50.300">
    <property type="entry name" value="P-loop containing nucleotide triphosphate hydrolases"/>
    <property type="match status" value="2"/>
</dbReference>
<dbReference type="KEGG" id="pcor:KS4_16910"/>
<evidence type="ECO:0000256" key="1">
    <source>
        <dbReference type="ARBA" id="ARBA00001946"/>
    </source>
</evidence>
<dbReference type="Pfam" id="PF09382">
    <property type="entry name" value="RQC"/>
    <property type="match status" value="1"/>
</dbReference>
<dbReference type="GO" id="GO:0006281">
    <property type="term" value="P:DNA repair"/>
    <property type="evidence" value="ECO:0007669"/>
    <property type="project" value="UniProtKB-KW"/>
</dbReference>
<dbReference type="NCBIfam" id="TIGR00614">
    <property type="entry name" value="recQ_fam"/>
    <property type="match status" value="1"/>
</dbReference>
<evidence type="ECO:0000256" key="2">
    <source>
        <dbReference type="ARBA" id="ARBA00001947"/>
    </source>
</evidence>
<dbReference type="InterPro" id="IPR004589">
    <property type="entry name" value="DNA_helicase_ATP-dep_RecQ"/>
</dbReference>